<protein>
    <submittedName>
        <fullName evidence="1">Uncharacterized protein</fullName>
    </submittedName>
</protein>
<organism evidence="1 2">
    <name type="scientific">Candidatus Magasanikbacteria bacterium GW2011_GWC2_41_17</name>
    <dbReference type="NCBI Taxonomy" id="1619048"/>
    <lineage>
        <taxon>Bacteria</taxon>
        <taxon>Candidatus Magasanikiibacteriota</taxon>
    </lineage>
</organism>
<evidence type="ECO:0000313" key="1">
    <source>
        <dbReference type="EMBL" id="KKR97500.1"/>
    </source>
</evidence>
<comment type="caution">
    <text evidence="1">The sequence shown here is derived from an EMBL/GenBank/DDBJ whole genome shotgun (WGS) entry which is preliminary data.</text>
</comment>
<dbReference type="AlphaFoldDB" id="A0A0G0XL31"/>
<dbReference type="EMBL" id="LCAV01000029">
    <property type="protein sequence ID" value="KKR97500.1"/>
    <property type="molecule type" value="Genomic_DNA"/>
</dbReference>
<proteinExistence type="predicted"/>
<dbReference type="Proteomes" id="UP000034108">
    <property type="component" value="Unassembled WGS sequence"/>
</dbReference>
<name>A0A0G0XL31_9BACT</name>
<evidence type="ECO:0000313" key="2">
    <source>
        <dbReference type="Proteomes" id="UP000034108"/>
    </source>
</evidence>
<gene>
    <name evidence="1" type="ORF">UU49_C0029G0007</name>
</gene>
<accession>A0A0G0XL31</accession>
<reference evidence="1 2" key="1">
    <citation type="journal article" date="2015" name="Nature">
        <title>rRNA introns, odd ribosomes, and small enigmatic genomes across a large radiation of phyla.</title>
        <authorList>
            <person name="Brown C.T."/>
            <person name="Hug L.A."/>
            <person name="Thomas B.C."/>
            <person name="Sharon I."/>
            <person name="Castelle C.J."/>
            <person name="Singh A."/>
            <person name="Wilkins M.J."/>
            <person name="Williams K.H."/>
            <person name="Banfield J.F."/>
        </authorList>
    </citation>
    <scope>NUCLEOTIDE SEQUENCE [LARGE SCALE GENOMIC DNA]</scope>
</reference>
<dbReference type="STRING" id="1619048.UU49_C0029G0007"/>
<sequence length="184" mass="21212">MTKTKIPIKNVLKEVYKQKGFPTGPFNACLTCKCGQNALGAACCKYGVYIDKESYDHIIKHKKYFEKKIGIKMEEFFDKRWSKDPEYLGGKPIGTRVINKSCSFRSPSGQGCEIVSLVFKKNLPKRMIPSACRIYPITWDKGIMCLEKIKKNCVCIDKNHKTKKSIYQTQKKEIEDIFCFTNKL</sequence>